<sequence>MELLIITPKLIIGHQNLSKLKGMRNKALKFFCLFLMNKPDLQSVSLRVPLWLAKVKKLVLVIYPFEYDVLSLTDTTKQTTSNIVETRSALTKTTSRKSTSPKRENITSSSVLQSSSTSSSKTVSSTIKHASGTIKINGEIISIAEFQELRQARFILQNLVDKRNTAMFSDIPQALDYVTKCLAVDKNNRDDEICTNSTFAKEDQEFELSASDSDIKPIESASSNQNANQYPPSDVYLMLDDYDDKNIESSLILMLRERGLSYNYRPLRDIINHGHLPKCTSLLPNDQTLSLTKDQQEIDRVSGLLDTRGEQCTRLSLIREINTTQSSRVLLLIITNKCRGLSVMVLASYFMALFRDNVVLCIQYLEEPCLINGELLSKNAIADYNRGRVYLCDYAMKSQVPVFKTIREAVDCCSQRCGTRNIKD</sequence>
<evidence type="ECO:0000256" key="1">
    <source>
        <dbReference type="SAM" id="MobiDB-lite"/>
    </source>
</evidence>
<organism evidence="2">
    <name type="scientific">Aceria tosichella</name>
    <name type="common">wheat curl mite</name>
    <dbReference type="NCBI Taxonomy" id="561515"/>
    <lineage>
        <taxon>Eukaryota</taxon>
        <taxon>Metazoa</taxon>
        <taxon>Ecdysozoa</taxon>
        <taxon>Arthropoda</taxon>
        <taxon>Chelicerata</taxon>
        <taxon>Arachnida</taxon>
        <taxon>Acari</taxon>
        <taxon>Acariformes</taxon>
        <taxon>Trombidiformes</taxon>
        <taxon>Prostigmata</taxon>
        <taxon>Eupodina</taxon>
        <taxon>Eriophyoidea</taxon>
        <taxon>Eriophyidae</taxon>
        <taxon>Eriophyinae</taxon>
        <taxon>Aceriini</taxon>
        <taxon>Aceria</taxon>
    </lineage>
</organism>
<reference evidence="2" key="1">
    <citation type="submission" date="2018-10" db="EMBL/GenBank/DDBJ databases">
        <title>Transcriptome assembly of Aceria tosichella (Wheat curl mite) Type 2.</title>
        <authorList>
            <person name="Scully E.D."/>
            <person name="Geib S.M."/>
            <person name="Palmer N.A."/>
            <person name="Gupta A.K."/>
            <person name="Sarath G."/>
            <person name="Tatineni S."/>
        </authorList>
    </citation>
    <scope>NUCLEOTIDE SEQUENCE</scope>
    <source>
        <strain evidence="2">LincolnNE</strain>
    </source>
</reference>
<dbReference type="AlphaFoldDB" id="A0A6G1SPI2"/>
<accession>A0A6G1SPI2</accession>
<feature type="region of interest" description="Disordered" evidence="1">
    <location>
        <begin position="210"/>
        <end position="229"/>
    </location>
</feature>
<dbReference type="GO" id="GO:0005886">
    <property type="term" value="C:plasma membrane"/>
    <property type="evidence" value="ECO:0007669"/>
    <property type="project" value="TreeGrafter"/>
</dbReference>
<gene>
    <name evidence="2" type="ORF">g.17401</name>
</gene>
<proteinExistence type="predicted"/>
<feature type="compositionally biased region" description="Polar residues" evidence="1">
    <location>
        <begin position="220"/>
        <end position="229"/>
    </location>
</feature>
<dbReference type="PANTHER" id="PTHR36300">
    <property type="entry name" value="RAW, ISOFORM A"/>
    <property type="match status" value="1"/>
</dbReference>
<feature type="region of interest" description="Disordered" evidence="1">
    <location>
        <begin position="91"/>
        <end position="117"/>
    </location>
</feature>
<name>A0A6G1SPI2_9ACAR</name>
<protein>
    <submittedName>
        <fullName evidence="2">Uncharacterized protein</fullName>
    </submittedName>
</protein>
<evidence type="ECO:0000313" key="2">
    <source>
        <dbReference type="EMBL" id="MDE52111.1"/>
    </source>
</evidence>
<dbReference type="EMBL" id="GGYP01007340">
    <property type="protein sequence ID" value="MDE52111.1"/>
    <property type="molecule type" value="Transcribed_RNA"/>
</dbReference>
<feature type="compositionally biased region" description="Low complexity" evidence="1">
    <location>
        <begin position="107"/>
        <end position="117"/>
    </location>
</feature>
<dbReference type="PANTHER" id="PTHR36300:SF1">
    <property type="entry name" value="RAW, ISOFORM A"/>
    <property type="match status" value="1"/>
</dbReference>